<sequence>MEPEGESCGNVIFPNKYKASTPKMAIQMAKNASFFRKCNCKTRSALDKNLNAKASSKNPKTTLTVLSHPPDFGMLLSQLGNMAKSINGKANAIEKPNIPITGANPSFDAASTNSVPTIGPVHEKETIANANAINRIPSIPPLSACLSTLFAHELGNIISNAPKKDVAKTISKTKKIILNQTLVANSLSASVPKRPVIRVPNNTYKPIIESP</sequence>
<reference evidence="1 2" key="1">
    <citation type="submission" date="2020-02" db="EMBL/GenBank/DDBJ databases">
        <authorList>
            <person name="Criscuolo A."/>
        </authorList>
    </citation>
    <scope>NUCLEOTIDE SEQUENCE [LARGE SCALE GENOMIC DNA]</scope>
    <source>
        <strain evidence="1">CECT7796</strain>
    </source>
</reference>
<comment type="caution">
    <text evidence="1">The sequence shown here is derived from an EMBL/GenBank/DDBJ whole genome shotgun (WGS) entry which is preliminary data.</text>
</comment>
<dbReference type="EMBL" id="CADCST010000091">
    <property type="protein sequence ID" value="CAA9199507.1"/>
    <property type="molecule type" value="Genomic_DNA"/>
</dbReference>
<name>A0ABN7EKQ9_9FLAO</name>
<proteinExistence type="predicted"/>
<protein>
    <submittedName>
        <fullName evidence="1">Uncharacterized protein</fullName>
    </submittedName>
</protein>
<evidence type="ECO:0000313" key="1">
    <source>
        <dbReference type="EMBL" id="CAA9199507.1"/>
    </source>
</evidence>
<accession>A0ABN7EKQ9</accession>
<organism evidence="1 2">
    <name type="scientific">Flavobacterium collinsii</name>
    <dbReference type="NCBI Taxonomy" id="1114861"/>
    <lineage>
        <taxon>Bacteria</taxon>
        <taxon>Pseudomonadati</taxon>
        <taxon>Bacteroidota</taxon>
        <taxon>Flavobacteriia</taxon>
        <taxon>Flavobacteriales</taxon>
        <taxon>Flavobacteriaceae</taxon>
        <taxon>Flavobacterium</taxon>
    </lineage>
</organism>
<keyword evidence="2" id="KW-1185">Reference proteome</keyword>
<evidence type="ECO:0000313" key="2">
    <source>
        <dbReference type="Proteomes" id="UP000474567"/>
    </source>
</evidence>
<dbReference type="Proteomes" id="UP000474567">
    <property type="component" value="Unassembled WGS sequence"/>
</dbReference>
<gene>
    <name evidence="1" type="ORF">FLACOL7796_02756</name>
</gene>